<gene>
    <name evidence="2" type="ORF">FHE65_01620</name>
</gene>
<feature type="domain" description="NAD(P)-binding" evidence="1">
    <location>
        <begin position="6"/>
        <end position="175"/>
    </location>
</feature>
<evidence type="ECO:0000313" key="2">
    <source>
        <dbReference type="EMBL" id="TNC51381.1"/>
    </source>
</evidence>
<proteinExistence type="predicted"/>
<reference evidence="2 3" key="1">
    <citation type="submission" date="2019-05" db="EMBL/GenBank/DDBJ databases">
        <title>Mumia sp. nov., isolated from the intestinal contents of plateau pika (Ochotona curzoniae) in the Qinghai-Tibet plateau of China.</title>
        <authorList>
            <person name="Tian Z."/>
        </authorList>
    </citation>
    <scope>NUCLEOTIDE SEQUENCE [LARGE SCALE GENOMIC DNA]</scope>
    <source>
        <strain evidence="3">527</strain>
    </source>
</reference>
<dbReference type="Pfam" id="PF13460">
    <property type="entry name" value="NAD_binding_10"/>
    <property type="match status" value="1"/>
</dbReference>
<protein>
    <submittedName>
        <fullName evidence="2">NAD-dependent epimerase/dehydratase family protein</fullName>
    </submittedName>
</protein>
<comment type="caution">
    <text evidence="2">The sequence shown here is derived from an EMBL/GenBank/DDBJ whole genome shotgun (WGS) entry which is preliminary data.</text>
</comment>
<dbReference type="InterPro" id="IPR016040">
    <property type="entry name" value="NAD(P)-bd_dom"/>
</dbReference>
<dbReference type="EMBL" id="VDFR01000008">
    <property type="protein sequence ID" value="TNC51381.1"/>
    <property type="molecule type" value="Genomic_DNA"/>
</dbReference>
<dbReference type="Gene3D" id="3.40.50.720">
    <property type="entry name" value="NAD(P)-binding Rossmann-like Domain"/>
    <property type="match status" value="1"/>
</dbReference>
<dbReference type="AlphaFoldDB" id="A0A5C4N1W9"/>
<dbReference type="PANTHER" id="PTHR43162:SF1">
    <property type="entry name" value="PRESTALK A DIFFERENTIATION PROTEIN A"/>
    <property type="match status" value="1"/>
</dbReference>
<sequence length="278" mass="30190">MILVTGATGKVGRPLVERLVDDGHKVRAMSRSVDRADVPEGVEVIAADLLNLDTLADAADGADATFLLWPFSSPEQAARSAPGVVSALASRSPRVVHLSAHAAEGNPDSFWAIVEREVEARAREWTQLRPVGFAGNTLMWADQIRAGDLVRWPFGAARRPLVDERDIADVAAAALTGDGHAGQRYVISGPELLRQDEQVALIGKALGRTVRWEEPSRKEAREQLRVSLGGFSSPHDVLDAWESFIAHPEPVTTTVADVTGTDPRSFATWARDRAHLFR</sequence>
<organism evidence="2 3">
    <name type="scientific">Mumia zhuanghuii</name>
    <dbReference type="NCBI Taxonomy" id="2585211"/>
    <lineage>
        <taxon>Bacteria</taxon>
        <taxon>Bacillati</taxon>
        <taxon>Actinomycetota</taxon>
        <taxon>Actinomycetes</taxon>
        <taxon>Propionibacteriales</taxon>
        <taxon>Nocardioidaceae</taxon>
        <taxon>Mumia</taxon>
    </lineage>
</organism>
<name>A0A5C4N1W9_9ACTN</name>
<dbReference type="InterPro" id="IPR051604">
    <property type="entry name" value="Ergot_Alk_Oxidoreductase"/>
</dbReference>
<accession>A0A5C4N1W9</accession>
<dbReference type="InterPro" id="IPR036291">
    <property type="entry name" value="NAD(P)-bd_dom_sf"/>
</dbReference>
<dbReference type="Proteomes" id="UP000306740">
    <property type="component" value="Unassembled WGS sequence"/>
</dbReference>
<evidence type="ECO:0000259" key="1">
    <source>
        <dbReference type="Pfam" id="PF13460"/>
    </source>
</evidence>
<dbReference type="RefSeq" id="WP_139085225.1">
    <property type="nucleotide sequence ID" value="NZ_VDFR01000008.1"/>
</dbReference>
<dbReference type="PANTHER" id="PTHR43162">
    <property type="match status" value="1"/>
</dbReference>
<dbReference type="SUPFAM" id="SSF51735">
    <property type="entry name" value="NAD(P)-binding Rossmann-fold domains"/>
    <property type="match status" value="1"/>
</dbReference>
<dbReference type="OrthoDB" id="116343at2"/>
<evidence type="ECO:0000313" key="3">
    <source>
        <dbReference type="Proteomes" id="UP000306740"/>
    </source>
</evidence>